<organism evidence="1 2">
    <name type="scientific">Catonella morbi ATCC 51271</name>
    <dbReference type="NCBI Taxonomy" id="592026"/>
    <lineage>
        <taxon>Bacteria</taxon>
        <taxon>Bacillati</taxon>
        <taxon>Bacillota</taxon>
        <taxon>Clostridia</taxon>
        <taxon>Lachnospirales</taxon>
        <taxon>Lachnospiraceae</taxon>
        <taxon>Catonella</taxon>
    </lineage>
</organism>
<evidence type="ECO:0000313" key="2">
    <source>
        <dbReference type="Proteomes" id="UP000018227"/>
    </source>
</evidence>
<name>V2Y5H9_9FIRM</name>
<gene>
    <name evidence="1" type="ORF">GCWU0000282_000535</name>
</gene>
<protein>
    <submittedName>
        <fullName evidence="1">Uncharacterized protein</fullName>
    </submittedName>
</protein>
<dbReference type="STRING" id="592026.GCWU0000282_000535"/>
<keyword evidence="2" id="KW-1185">Reference proteome</keyword>
<reference evidence="1 2" key="1">
    <citation type="submission" date="2013-06" db="EMBL/GenBank/DDBJ databases">
        <authorList>
            <person name="Weinstock G."/>
            <person name="Sodergren E."/>
            <person name="Clifton S."/>
            <person name="Fulton L."/>
            <person name="Fulton B."/>
            <person name="Courtney L."/>
            <person name="Fronick C."/>
            <person name="Harrison M."/>
            <person name="Strong C."/>
            <person name="Farmer C."/>
            <person name="Delahaunty K."/>
            <person name="Markovic C."/>
            <person name="Hall O."/>
            <person name="Minx P."/>
            <person name="Tomlinson C."/>
            <person name="Mitreva M."/>
            <person name="Nelson J."/>
            <person name="Hou S."/>
            <person name="Wollam A."/>
            <person name="Pepin K.H."/>
            <person name="Johnson M."/>
            <person name="Bhonagiri V."/>
            <person name="Nash W.E."/>
            <person name="Warren W."/>
            <person name="Chinwalla A."/>
            <person name="Mardis E.R."/>
            <person name="Wilson R.K."/>
        </authorList>
    </citation>
    <scope>NUCLEOTIDE SEQUENCE [LARGE SCALE GENOMIC DNA]</scope>
    <source>
        <strain evidence="1 2">ATCC 51271</strain>
    </source>
</reference>
<dbReference type="HOGENOM" id="CLU_2895737_0_0_9"/>
<accession>V2Y5H9</accession>
<dbReference type="AlphaFoldDB" id="V2Y5H9"/>
<dbReference type="Proteomes" id="UP000018227">
    <property type="component" value="Unassembled WGS sequence"/>
</dbReference>
<sequence>MFNRKFRRNFLLNKNLSDGCWTRGWEVCLAAPLAREVCASTHFFITTNKFYILQTDKKGWIL</sequence>
<dbReference type="EMBL" id="ACIL03000005">
    <property type="protein sequence ID" value="ESL04188.1"/>
    <property type="molecule type" value="Genomic_DNA"/>
</dbReference>
<evidence type="ECO:0000313" key="1">
    <source>
        <dbReference type="EMBL" id="ESL04188.1"/>
    </source>
</evidence>
<comment type="caution">
    <text evidence="1">The sequence shown here is derived from an EMBL/GenBank/DDBJ whole genome shotgun (WGS) entry which is preliminary data.</text>
</comment>
<proteinExistence type="predicted"/>